<dbReference type="AlphaFoldDB" id="A0AAV3ZPM2"/>
<keyword evidence="3" id="KW-1185">Reference proteome</keyword>
<evidence type="ECO:0000313" key="2">
    <source>
        <dbReference type="EMBL" id="GFN96318.1"/>
    </source>
</evidence>
<dbReference type="EMBL" id="BLXT01002667">
    <property type="protein sequence ID" value="GFN96318.1"/>
    <property type="molecule type" value="Genomic_DNA"/>
</dbReference>
<feature type="region of interest" description="Disordered" evidence="1">
    <location>
        <begin position="50"/>
        <end position="132"/>
    </location>
</feature>
<proteinExistence type="predicted"/>
<feature type="region of interest" description="Disordered" evidence="1">
    <location>
        <begin position="796"/>
        <end position="817"/>
    </location>
</feature>
<feature type="compositionally biased region" description="Basic and acidic residues" evidence="1">
    <location>
        <begin position="861"/>
        <end position="882"/>
    </location>
</feature>
<feature type="region of interest" description="Disordered" evidence="1">
    <location>
        <begin position="144"/>
        <end position="177"/>
    </location>
</feature>
<organism evidence="2 3">
    <name type="scientific">Plakobranchus ocellatus</name>
    <dbReference type="NCBI Taxonomy" id="259542"/>
    <lineage>
        <taxon>Eukaryota</taxon>
        <taxon>Metazoa</taxon>
        <taxon>Spiralia</taxon>
        <taxon>Lophotrochozoa</taxon>
        <taxon>Mollusca</taxon>
        <taxon>Gastropoda</taxon>
        <taxon>Heterobranchia</taxon>
        <taxon>Euthyneura</taxon>
        <taxon>Panpulmonata</taxon>
        <taxon>Sacoglossa</taxon>
        <taxon>Placobranchoidea</taxon>
        <taxon>Plakobranchidae</taxon>
        <taxon>Plakobranchus</taxon>
    </lineage>
</organism>
<feature type="region of interest" description="Disordered" evidence="1">
    <location>
        <begin position="851"/>
        <end position="882"/>
    </location>
</feature>
<gene>
    <name evidence="2" type="ORF">PoB_002282400</name>
</gene>
<sequence length="882" mass="99643">MHTVCFTFKVETPIQKQVQDLETYFDDLLTSFAEDKVGINICESCSRRAQVSTLRDRTKPQSENNSEATNFASLNRTHHCLNTQSSYSEVDARKSSRRQRDNDGTDSASRVSGVHSRTAGDAGDARLLGQNHMKSNTQVFETKRSASNEFSSGPATYRTGENGDERQRILPAKTSREKTRGLLEKSQICSKVDEIRDFQLNMIPLVLTDSTKLVINNKADHGEGLNTCSEFLNHFSATSVMDFDKEGVILSSLDRCNLNSPRCAMTSLARKGQGCDADIKTTECFKKHEQSEESCWESWIDPRMPCDSIDSVSRAEMTRSRMDGLIAKVQSMGLSLRERRIRVNELRKSNTILEEQITEVQTTLKSFDSYLNTVKTKPYPIPPEAVKKEMYVFQEAIIEKIFFSVQVLSEQIKVLRKTEQTKFSKVKALLSKYDAAKEQTPEALCIPQGIKNSLSLSSFLPRPSIKTVCSDFVQSLQAVIAGIEQFHTSFEDIWDEAMGRASSELDNLFLSLPRPFFKRWTPDDPNMCTSLASSSLDSLEQDMSMLKMPEDMKKYGPVLVFSLRILERVSNEFSHLMIITRIKDLQIISIDHSIGMAYMSMKQIVLQNKKKCSNTKKKTGNRKRSSFPCRVSISENKRKGCLSEKLPKQDSRLRLPDLARHEEMLKRRLCTNSNKNKRTPNHYSCDDQEYADGYKEAHMANKIHMSTQLETDNAHHMGSAIDMKLPSIHLEDCTVDLHDVSSSQSNGFSPWIHPKASGSSQNNQSSEGKPETSPSNLSSRMLGENVPTSFSVHQFSRQSLTNTNDQPKLPTVSTRTRNYTDQPVESMENTVAEKKKRTPIQYCSVLPMPTPLSASLIKSGQGDKSDESITRARPESKFHRSR</sequence>
<feature type="compositionally biased region" description="Basic and acidic residues" evidence="1">
    <location>
        <begin position="161"/>
        <end position="177"/>
    </location>
</feature>
<accession>A0AAV3ZPM2</accession>
<reference evidence="2 3" key="1">
    <citation type="journal article" date="2021" name="Elife">
        <title>Chloroplast acquisition without the gene transfer in kleptoplastic sea slugs, Plakobranchus ocellatus.</title>
        <authorList>
            <person name="Maeda T."/>
            <person name="Takahashi S."/>
            <person name="Yoshida T."/>
            <person name="Shimamura S."/>
            <person name="Takaki Y."/>
            <person name="Nagai Y."/>
            <person name="Toyoda A."/>
            <person name="Suzuki Y."/>
            <person name="Arimoto A."/>
            <person name="Ishii H."/>
            <person name="Satoh N."/>
            <person name="Nishiyama T."/>
            <person name="Hasebe M."/>
            <person name="Maruyama T."/>
            <person name="Minagawa J."/>
            <person name="Obokata J."/>
            <person name="Shigenobu S."/>
        </authorList>
    </citation>
    <scope>NUCLEOTIDE SEQUENCE [LARGE SCALE GENOMIC DNA]</scope>
</reference>
<feature type="region of interest" description="Disordered" evidence="1">
    <location>
        <begin position="744"/>
        <end position="783"/>
    </location>
</feature>
<dbReference type="Proteomes" id="UP000735302">
    <property type="component" value="Unassembled WGS sequence"/>
</dbReference>
<feature type="compositionally biased region" description="Polar residues" evidence="1">
    <location>
        <begin position="61"/>
        <end position="88"/>
    </location>
</feature>
<evidence type="ECO:0000313" key="3">
    <source>
        <dbReference type="Proteomes" id="UP000735302"/>
    </source>
</evidence>
<name>A0AAV3ZPM2_9GAST</name>
<feature type="compositionally biased region" description="Low complexity" evidence="1">
    <location>
        <begin position="757"/>
        <end position="767"/>
    </location>
</feature>
<protein>
    <submittedName>
        <fullName evidence="2">Uncharacterized protein</fullName>
    </submittedName>
</protein>
<comment type="caution">
    <text evidence="2">The sequence shown here is derived from an EMBL/GenBank/DDBJ whole genome shotgun (WGS) entry which is preliminary data.</text>
</comment>
<evidence type="ECO:0000256" key="1">
    <source>
        <dbReference type="SAM" id="MobiDB-lite"/>
    </source>
</evidence>
<feature type="compositionally biased region" description="Basic and acidic residues" evidence="1">
    <location>
        <begin position="90"/>
        <end position="103"/>
    </location>
</feature>